<dbReference type="NCBIfam" id="TIGR01489">
    <property type="entry name" value="DKMTPPase-SF"/>
    <property type="match status" value="1"/>
</dbReference>
<name>A0A7C8IGB5_9PEZI</name>
<dbReference type="InParanoid" id="A0A7C8IGB5"/>
<dbReference type="SUPFAM" id="SSF56784">
    <property type="entry name" value="HAD-like"/>
    <property type="match status" value="1"/>
</dbReference>
<dbReference type="PANTHER" id="PTHR28181:SF2">
    <property type="entry name" value="PHOSPHORIC MONOESTER HYDROLASE"/>
    <property type="match status" value="1"/>
</dbReference>
<keyword evidence="1" id="KW-0378">Hydrolase</keyword>
<dbReference type="InterPro" id="IPR050849">
    <property type="entry name" value="HAD-like_hydrolase_phosphatase"/>
</dbReference>
<dbReference type="NCBIfam" id="TIGR01488">
    <property type="entry name" value="HAD-SF-IB"/>
    <property type="match status" value="1"/>
</dbReference>
<reference evidence="2 3" key="1">
    <citation type="submission" date="2019-12" db="EMBL/GenBank/DDBJ databases">
        <title>Draft genome sequence of the ascomycete Xylaria multiplex DSM 110363.</title>
        <authorList>
            <person name="Buettner E."/>
            <person name="Kellner H."/>
        </authorList>
    </citation>
    <scope>NUCLEOTIDE SEQUENCE [LARGE SCALE GENOMIC DNA]</scope>
    <source>
        <strain evidence="2 3">DSM 110363</strain>
    </source>
</reference>
<gene>
    <name evidence="2" type="ORF">GQX73_g10646</name>
</gene>
<sequence>MPFPDYIDQKPKIIFFTDFDGTITTEDMCDWLVATEGYGPEKLRQSCQAVVNGQITYREASREQLESIRIGFDKCAKKAAAYVQLDTHFRDFYKWAKSVSMPVVVLSGGLTPWIEATLDQFLGQEAQDIEIIANLAVVREGFTSIDEDGGAWRVQFRDSTAYGNDKARAIKPYAEHRTTMEQADRPILLFAGDGVSDLGAAGQTDLLFARKGQGMTARFHLVDYCKREHIPFTEFEHWGSILEITQDLYYGRKSVAQIAAGAI</sequence>
<dbReference type="InterPro" id="IPR036412">
    <property type="entry name" value="HAD-like_sf"/>
</dbReference>
<evidence type="ECO:0000313" key="3">
    <source>
        <dbReference type="Proteomes" id="UP000481858"/>
    </source>
</evidence>
<comment type="caution">
    <text evidence="2">The sequence shown here is derived from an EMBL/GenBank/DDBJ whole genome shotgun (WGS) entry which is preliminary data.</text>
</comment>
<evidence type="ECO:0000256" key="1">
    <source>
        <dbReference type="ARBA" id="ARBA00022801"/>
    </source>
</evidence>
<keyword evidence="3" id="KW-1185">Reference proteome</keyword>
<proteinExistence type="predicted"/>
<accession>A0A7C8IGB5</accession>
<evidence type="ECO:0008006" key="4">
    <source>
        <dbReference type="Google" id="ProtNLM"/>
    </source>
</evidence>
<dbReference type="EMBL" id="WUBL01000252">
    <property type="protein sequence ID" value="KAF2962921.1"/>
    <property type="molecule type" value="Genomic_DNA"/>
</dbReference>
<dbReference type="Gene3D" id="3.90.1470.20">
    <property type="match status" value="1"/>
</dbReference>
<dbReference type="GO" id="GO:0016791">
    <property type="term" value="F:phosphatase activity"/>
    <property type="evidence" value="ECO:0007669"/>
    <property type="project" value="InterPro"/>
</dbReference>
<dbReference type="InterPro" id="IPR023214">
    <property type="entry name" value="HAD_sf"/>
</dbReference>
<organism evidence="2 3">
    <name type="scientific">Xylaria multiplex</name>
    <dbReference type="NCBI Taxonomy" id="323545"/>
    <lineage>
        <taxon>Eukaryota</taxon>
        <taxon>Fungi</taxon>
        <taxon>Dikarya</taxon>
        <taxon>Ascomycota</taxon>
        <taxon>Pezizomycotina</taxon>
        <taxon>Sordariomycetes</taxon>
        <taxon>Xylariomycetidae</taxon>
        <taxon>Xylariales</taxon>
        <taxon>Xylariaceae</taxon>
        <taxon>Xylaria</taxon>
    </lineage>
</organism>
<dbReference type="InterPro" id="IPR006384">
    <property type="entry name" value="HAD_hydro_PyrdxlP_Pase-like"/>
</dbReference>
<evidence type="ECO:0000313" key="2">
    <source>
        <dbReference type="EMBL" id="KAF2962921.1"/>
    </source>
</evidence>
<dbReference type="AlphaFoldDB" id="A0A7C8IGB5"/>
<protein>
    <recommendedName>
        <fullName evidence="4">Phosphoserine phosphatase</fullName>
    </recommendedName>
</protein>
<dbReference type="OrthoDB" id="10014216at2759"/>
<dbReference type="Pfam" id="PF12710">
    <property type="entry name" value="HAD"/>
    <property type="match status" value="1"/>
</dbReference>
<dbReference type="Proteomes" id="UP000481858">
    <property type="component" value="Unassembled WGS sequence"/>
</dbReference>
<dbReference type="Gene3D" id="3.40.50.1000">
    <property type="entry name" value="HAD superfamily/HAD-like"/>
    <property type="match status" value="1"/>
</dbReference>
<dbReference type="PANTHER" id="PTHR28181">
    <property type="entry name" value="UPF0655 PROTEIN YCR015C"/>
    <property type="match status" value="1"/>
</dbReference>